<comment type="similarity">
    <text evidence="2">Belongs to the NlpA lipoprotein family.</text>
</comment>
<evidence type="ECO:0000256" key="6">
    <source>
        <dbReference type="ARBA" id="ARBA00023288"/>
    </source>
</evidence>
<keyword evidence="3" id="KW-0732">Signal</keyword>
<evidence type="ECO:0000256" key="5">
    <source>
        <dbReference type="ARBA" id="ARBA00023139"/>
    </source>
</evidence>
<dbReference type="HOGENOM" id="CLU_067080_0_1_6"/>
<dbReference type="InterPro" id="IPR004872">
    <property type="entry name" value="Lipoprotein_NlpA"/>
</dbReference>
<dbReference type="SUPFAM" id="SSF53850">
    <property type="entry name" value="Periplasmic binding protein-like II"/>
    <property type="match status" value="1"/>
</dbReference>
<name>D1P326_9GAMM</name>
<dbReference type="Pfam" id="PF03180">
    <property type="entry name" value="Lipoprotein_9"/>
    <property type="match status" value="1"/>
</dbReference>
<keyword evidence="4" id="KW-0472">Membrane</keyword>
<dbReference type="AlphaFoldDB" id="D1P326"/>
<evidence type="ECO:0000256" key="2">
    <source>
        <dbReference type="ARBA" id="ARBA00008973"/>
    </source>
</evidence>
<reference evidence="7" key="1">
    <citation type="submission" date="2009-12" db="EMBL/GenBank/DDBJ databases">
        <authorList>
            <person name="Weinstock G."/>
            <person name="Sodergren E."/>
            <person name="Clifton S."/>
            <person name="Fulton L."/>
            <person name="Fulton B."/>
            <person name="Courtney L."/>
            <person name="Fronick C."/>
            <person name="Harrison M."/>
            <person name="Strong C."/>
            <person name="Farmer C."/>
            <person name="Delahaunty K."/>
            <person name="Markovic C."/>
            <person name="Hall O."/>
            <person name="Minx P."/>
            <person name="Tomlinson C."/>
            <person name="Mitreva M."/>
            <person name="Nelson J."/>
            <person name="Hou S."/>
            <person name="Wollam A."/>
            <person name="Pepin K.H."/>
            <person name="Johnson M."/>
            <person name="Bhonagiri V."/>
            <person name="Nash W.E."/>
            <person name="Warren W."/>
            <person name="Chinwalla A."/>
            <person name="Mardis E.R."/>
            <person name="Wilson R.K."/>
        </authorList>
    </citation>
    <scope>NUCLEOTIDE SEQUENCE [LARGE SCALE GENOMIC DNA]</scope>
    <source>
        <strain evidence="7">DSM 4541</strain>
    </source>
</reference>
<evidence type="ECO:0000256" key="3">
    <source>
        <dbReference type="ARBA" id="ARBA00022729"/>
    </source>
</evidence>
<dbReference type="EMBL" id="ABXV02000024">
    <property type="protein sequence ID" value="EFB72215.1"/>
    <property type="molecule type" value="Genomic_DNA"/>
</dbReference>
<protein>
    <submittedName>
        <fullName evidence="7">NLPA lipoprotein</fullName>
    </submittedName>
</protein>
<dbReference type="eggNOG" id="COG1464">
    <property type="taxonomic scope" value="Bacteria"/>
</dbReference>
<evidence type="ECO:0000313" key="8">
    <source>
        <dbReference type="Proteomes" id="UP000005512"/>
    </source>
</evidence>
<comment type="subcellular location">
    <subcellularLocation>
        <location evidence="1">Membrane</location>
        <topology evidence="1">Lipid-anchor</topology>
    </subcellularLocation>
</comment>
<sequence>MDKKILFILQKNDTTGSFKMLKQKLINISLIATAVIFLAGCGDNNEQTNPDKKQITIGFGVGNYIDQVEKGIVPILEKKGYQVNLRQFSQNRQINPAFEEGAIDASVNQSRAYMEAYNEKNNINMVALADSPSAPQSLRSNKHKSLSEVKDGMIVALSNDPVNAERGARILEDLGWIKIKPNVSTLSFSVNDIEPAKYKLDIRETDAAQGLRLLEDVDFVVVNGNYVASAGQRIADGLVVENSPLEHRVVVSVLQKDLDSQWAKDLKEAFESKEYADYIRSQRIYDGFIEPAAWNQ</sequence>
<gene>
    <name evidence="7" type="ORF">PROVRUST_06615</name>
</gene>
<dbReference type="GO" id="GO:0016020">
    <property type="term" value="C:membrane"/>
    <property type="evidence" value="ECO:0007669"/>
    <property type="project" value="UniProtKB-SubCell"/>
</dbReference>
<dbReference type="PANTHER" id="PTHR30429:SF0">
    <property type="entry name" value="METHIONINE-BINDING LIPOPROTEIN METQ"/>
    <property type="match status" value="1"/>
</dbReference>
<accession>D1P326</accession>
<dbReference type="Proteomes" id="UP000005512">
    <property type="component" value="Unassembled WGS sequence"/>
</dbReference>
<keyword evidence="8" id="KW-1185">Reference proteome</keyword>
<keyword evidence="6 7" id="KW-0449">Lipoprotein</keyword>
<evidence type="ECO:0000256" key="4">
    <source>
        <dbReference type="ARBA" id="ARBA00023136"/>
    </source>
</evidence>
<evidence type="ECO:0000256" key="1">
    <source>
        <dbReference type="ARBA" id="ARBA00004635"/>
    </source>
</evidence>
<dbReference type="PANTHER" id="PTHR30429">
    <property type="entry name" value="D-METHIONINE-BINDING LIPOPROTEIN METQ"/>
    <property type="match status" value="1"/>
</dbReference>
<dbReference type="STRING" id="500637.PROVRUST_06615"/>
<dbReference type="Gene3D" id="3.40.190.10">
    <property type="entry name" value="Periplasmic binding protein-like II"/>
    <property type="match status" value="2"/>
</dbReference>
<organism evidence="7 8">
    <name type="scientific">Providencia rustigianii DSM 4541</name>
    <dbReference type="NCBI Taxonomy" id="500637"/>
    <lineage>
        <taxon>Bacteria</taxon>
        <taxon>Pseudomonadati</taxon>
        <taxon>Pseudomonadota</taxon>
        <taxon>Gammaproteobacteria</taxon>
        <taxon>Enterobacterales</taxon>
        <taxon>Morganellaceae</taxon>
        <taxon>Providencia</taxon>
    </lineage>
</organism>
<evidence type="ECO:0000313" key="7">
    <source>
        <dbReference type="EMBL" id="EFB72215.1"/>
    </source>
</evidence>
<comment type="caution">
    <text evidence="7">The sequence shown here is derived from an EMBL/GenBank/DDBJ whole genome shotgun (WGS) entry which is preliminary data.</text>
</comment>
<keyword evidence="5" id="KW-0564">Palmitate</keyword>
<proteinExistence type="inferred from homology"/>